<dbReference type="Proteomes" id="UP001500151">
    <property type="component" value="Unassembled WGS sequence"/>
</dbReference>
<sequence length="120" mass="12711">MAQQPPVAPPVRPGTVKIGAARGRFGPRAAPFSSQALRMLPQPYCPAPVAGPARRDPYGEREPPVRATVTHPMHACDAKGPVRSPHGPLGRLLSYSEIWTSVTLAATLVALLLVVSETSE</sequence>
<evidence type="ECO:0000313" key="2">
    <source>
        <dbReference type="Proteomes" id="UP001500151"/>
    </source>
</evidence>
<keyword evidence="2" id="KW-1185">Reference proteome</keyword>
<comment type="caution">
    <text evidence="1">The sequence shown here is derived from an EMBL/GenBank/DDBJ whole genome shotgun (WGS) entry which is preliminary data.</text>
</comment>
<gene>
    <name evidence="1" type="ORF">GCM10010307_04990</name>
</gene>
<accession>A0ABP6CPW8</accession>
<name>A0ABP6CPW8_9ACTN</name>
<proteinExistence type="predicted"/>
<evidence type="ECO:0000313" key="1">
    <source>
        <dbReference type="EMBL" id="GAA2621222.1"/>
    </source>
</evidence>
<dbReference type="EMBL" id="BAAASJ010000004">
    <property type="protein sequence ID" value="GAA2621222.1"/>
    <property type="molecule type" value="Genomic_DNA"/>
</dbReference>
<reference evidence="2" key="1">
    <citation type="journal article" date="2019" name="Int. J. Syst. Evol. Microbiol.">
        <title>The Global Catalogue of Microorganisms (GCM) 10K type strain sequencing project: providing services to taxonomists for standard genome sequencing and annotation.</title>
        <authorList>
            <consortium name="The Broad Institute Genomics Platform"/>
            <consortium name="The Broad Institute Genome Sequencing Center for Infectious Disease"/>
            <person name="Wu L."/>
            <person name="Ma J."/>
        </authorList>
    </citation>
    <scope>NUCLEOTIDE SEQUENCE [LARGE SCALE GENOMIC DNA]</scope>
    <source>
        <strain evidence="2">JCM 4524</strain>
    </source>
</reference>
<protein>
    <submittedName>
        <fullName evidence="1">Uncharacterized protein</fullName>
    </submittedName>
</protein>
<organism evidence="1 2">
    <name type="scientific">Streptomyces vastus</name>
    <dbReference type="NCBI Taxonomy" id="285451"/>
    <lineage>
        <taxon>Bacteria</taxon>
        <taxon>Bacillati</taxon>
        <taxon>Actinomycetota</taxon>
        <taxon>Actinomycetes</taxon>
        <taxon>Kitasatosporales</taxon>
        <taxon>Streptomycetaceae</taxon>
        <taxon>Streptomyces</taxon>
    </lineage>
</organism>